<evidence type="ECO:0000313" key="1">
    <source>
        <dbReference type="EMBL" id="REJ40309.1"/>
    </source>
</evidence>
<evidence type="ECO:0000313" key="2">
    <source>
        <dbReference type="Proteomes" id="UP000256873"/>
    </source>
</evidence>
<name>A0A3E0KYF6_9CHRO</name>
<dbReference type="EMBL" id="QQWC01000005">
    <property type="protein sequence ID" value="REJ40309.1"/>
    <property type="molecule type" value="Genomic_DNA"/>
</dbReference>
<organism evidence="1 2">
    <name type="scientific">Microcystis flos-aquae TF09</name>
    <dbReference type="NCBI Taxonomy" id="2060473"/>
    <lineage>
        <taxon>Bacteria</taxon>
        <taxon>Bacillati</taxon>
        <taxon>Cyanobacteriota</taxon>
        <taxon>Cyanophyceae</taxon>
        <taxon>Oscillatoriophycideae</taxon>
        <taxon>Chroococcales</taxon>
        <taxon>Microcystaceae</taxon>
        <taxon>Microcystis</taxon>
    </lineage>
</organism>
<sequence>MFRGRKPAKTWLKRELLTLKINDIICDHKVSDHHTANSTESLYSRYSQRYSHFQGKNVPGSVFSIFSEKPHAVRVRVPP</sequence>
<dbReference type="Proteomes" id="UP000256873">
    <property type="component" value="Unassembled WGS sequence"/>
</dbReference>
<gene>
    <name evidence="1" type="ORF">DWQ54_18465</name>
</gene>
<proteinExistence type="predicted"/>
<accession>A0A3E0KYF6</accession>
<protein>
    <submittedName>
        <fullName evidence="1">Uncharacterized protein</fullName>
    </submittedName>
</protein>
<reference evidence="1 2" key="1">
    <citation type="submission" date="2017-10" db="EMBL/GenBank/DDBJ databases">
        <title>A large-scale comparative metagenomic study reveals the eutrophication-driven functional interactions in six Microcystis-epibionts communities.</title>
        <authorList>
            <person name="Li Q."/>
            <person name="Lin F."/>
        </authorList>
    </citation>
    <scope>NUCLEOTIDE SEQUENCE [LARGE SCALE GENOMIC DNA]</scope>
    <source>
        <strain evidence="1">TF09</strain>
    </source>
</reference>
<comment type="caution">
    <text evidence="1">The sequence shown here is derived from an EMBL/GenBank/DDBJ whole genome shotgun (WGS) entry which is preliminary data.</text>
</comment>
<dbReference type="AlphaFoldDB" id="A0A3E0KYF6"/>